<dbReference type="Gene3D" id="2.30.30.1190">
    <property type="match status" value="1"/>
</dbReference>
<dbReference type="GeneTree" id="ENSGT00390000000732"/>
<evidence type="ECO:0000256" key="8">
    <source>
        <dbReference type="ARBA" id="ARBA00023125"/>
    </source>
</evidence>
<dbReference type="Ensembl" id="ENSXETT00000122104">
    <property type="protein sequence ID" value="ENSXETP00000104372"/>
    <property type="gene ID" value="ENSXETG00000047354"/>
</dbReference>
<evidence type="ECO:0000256" key="10">
    <source>
        <dbReference type="ARBA" id="ARBA00023242"/>
    </source>
</evidence>
<evidence type="ECO:0000256" key="4">
    <source>
        <dbReference type="ARBA" id="ARBA00022723"/>
    </source>
</evidence>
<dbReference type="InterPro" id="IPR000571">
    <property type="entry name" value="Znf_CCCH"/>
</dbReference>
<protein>
    <recommendedName>
        <fullName evidence="2">Zinc finger CCCH-type with G patch domain-containing protein</fullName>
    </recommendedName>
</protein>
<dbReference type="GO" id="GO:0008270">
    <property type="term" value="F:zinc ion binding"/>
    <property type="evidence" value="ECO:0007669"/>
    <property type="project" value="UniProtKB-KW"/>
</dbReference>
<dbReference type="AlphaFoldDB" id="A0A803J927"/>
<name>A0A803J927_XENTR</name>
<dbReference type="GO" id="GO:0003677">
    <property type="term" value="F:DNA binding"/>
    <property type="evidence" value="ECO:0007669"/>
    <property type="project" value="UniProtKB-KW"/>
</dbReference>
<gene>
    <name evidence="15" type="primary">zgpat</name>
</gene>
<evidence type="ECO:0000256" key="5">
    <source>
        <dbReference type="ARBA" id="ARBA00022771"/>
    </source>
</evidence>
<feature type="domain" description="C3H1-type" evidence="14">
    <location>
        <begin position="175"/>
        <end position="201"/>
    </location>
</feature>
<feature type="compositionally biased region" description="Acidic residues" evidence="13">
    <location>
        <begin position="278"/>
        <end position="289"/>
    </location>
</feature>
<feature type="compositionally biased region" description="Acidic residues" evidence="13">
    <location>
        <begin position="115"/>
        <end position="128"/>
    </location>
</feature>
<keyword evidence="7" id="KW-0805">Transcription regulation</keyword>
<evidence type="ECO:0000256" key="11">
    <source>
        <dbReference type="ARBA" id="ARBA00059327"/>
    </source>
</evidence>
<evidence type="ECO:0000256" key="1">
    <source>
        <dbReference type="ARBA" id="ARBA00004123"/>
    </source>
</evidence>
<reference evidence="15" key="1">
    <citation type="journal article" date="2010" name="Science">
        <title>The genome of the Western clawed frog Xenopus tropicalis.</title>
        <authorList>
            <person name="Hellsten U."/>
            <person name="Harland R.M."/>
            <person name="Gilchrist M.J."/>
            <person name="Hendrix D."/>
            <person name="Jurka J."/>
            <person name="Kapitonov V."/>
            <person name="Ovcharenko I."/>
            <person name="Putnam N.H."/>
            <person name="Shu S."/>
            <person name="Taher L."/>
            <person name="Blitz I.L."/>
            <person name="Blumberg B."/>
            <person name="Dichmann D.S."/>
            <person name="Dubchak I."/>
            <person name="Amaya E."/>
            <person name="Detter J.C."/>
            <person name="Fletcher R."/>
            <person name="Gerhard D.S."/>
            <person name="Goodstein D."/>
            <person name="Graves T."/>
            <person name="Grigoriev I.V."/>
            <person name="Grimwood J."/>
            <person name="Kawashima T."/>
            <person name="Lindquist E."/>
            <person name="Lucas S.M."/>
            <person name="Mead P.E."/>
            <person name="Mitros T."/>
            <person name="Ogino H."/>
            <person name="Ohta Y."/>
            <person name="Poliakov A.V."/>
            <person name="Pollet N."/>
            <person name="Robert J."/>
            <person name="Salamov A."/>
            <person name="Sater A.K."/>
            <person name="Schmutz J."/>
            <person name="Terry A."/>
            <person name="Vize P.D."/>
            <person name="Warren W.C."/>
            <person name="Wells D."/>
            <person name="Wills A."/>
            <person name="Wilson R.K."/>
            <person name="Zimmerman L.B."/>
            <person name="Zorn A.M."/>
            <person name="Grainger R."/>
            <person name="Grammer T."/>
            <person name="Khokha M.K."/>
            <person name="Richardson P.M."/>
            <person name="Rokhsar D.S."/>
        </authorList>
    </citation>
    <scope>NUCLEOTIDE SEQUENCE [LARGE SCALE GENOMIC DNA]</scope>
    <source>
        <strain evidence="15">Nigerian</strain>
    </source>
</reference>
<dbReference type="PANTHER" id="PTHR46297">
    <property type="entry name" value="ZINC FINGER CCCH-TYPE WITH G PATCH DOMAIN-CONTAINING PROTEIN"/>
    <property type="match status" value="1"/>
</dbReference>
<feature type="region of interest" description="Disordered" evidence="13">
    <location>
        <begin position="96"/>
        <end position="134"/>
    </location>
</feature>
<feature type="region of interest" description="Disordered" evidence="13">
    <location>
        <begin position="266"/>
        <end position="290"/>
    </location>
</feature>
<keyword evidence="4 12" id="KW-0479">Metal-binding</keyword>
<evidence type="ECO:0000256" key="6">
    <source>
        <dbReference type="ARBA" id="ARBA00022833"/>
    </source>
</evidence>
<evidence type="ECO:0000256" key="2">
    <source>
        <dbReference type="ARBA" id="ARBA00022414"/>
    </source>
</evidence>
<evidence type="ECO:0000256" key="9">
    <source>
        <dbReference type="ARBA" id="ARBA00023163"/>
    </source>
</evidence>
<dbReference type="InterPro" id="IPR041367">
    <property type="entry name" value="Znf-CCCH_4"/>
</dbReference>
<dbReference type="SMART" id="SM00356">
    <property type="entry name" value="ZnF_C3H1"/>
    <property type="match status" value="1"/>
</dbReference>
<dbReference type="CDD" id="cd20384">
    <property type="entry name" value="Tudor_ZGPAT"/>
    <property type="match status" value="1"/>
</dbReference>
<dbReference type="SUPFAM" id="SSF63748">
    <property type="entry name" value="Tudor/PWWP/MBT"/>
    <property type="match status" value="1"/>
</dbReference>
<keyword evidence="5 12" id="KW-0863">Zinc-finger</keyword>
<keyword evidence="8" id="KW-0238">DNA-binding</keyword>
<dbReference type="FunFam" id="2.30.30.1190:FF:000001">
    <property type="entry name" value="zinc finger CCCH-type with G patch domain-containing protein"/>
    <property type="match status" value="1"/>
</dbReference>
<keyword evidence="6 12" id="KW-0862">Zinc</keyword>
<evidence type="ECO:0000256" key="12">
    <source>
        <dbReference type="PROSITE-ProRule" id="PRU00723"/>
    </source>
</evidence>
<dbReference type="PANTHER" id="PTHR46297:SF1">
    <property type="entry name" value="ZINC FINGER CCCH-TYPE WITH G PATCH DOMAIN-CONTAINING PROTEIN"/>
    <property type="match status" value="1"/>
</dbReference>
<evidence type="ECO:0000256" key="3">
    <source>
        <dbReference type="ARBA" id="ARBA00022491"/>
    </source>
</evidence>
<organism evidence="15">
    <name type="scientific">Xenopus tropicalis</name>
    <name type="common">Western clawed frog</name>
    <name type="synonym">Silurana tropicalis</name>
    <dbReference type="NCBI Taxonomy" id="8364"/>
    <lineage>
        <taxon>Eukaryota</taxon>
        <taxon>Metazoa</taxon>
        <taxon>Chordata</taxon>
        <taxon>Craniata</taxon>
        <taxon>Vertebrata</taxon>
        <taxon>Euteleostomi</taxon>
        <taxon>Amphibia</taxon>
        <taxon>Batrachia</taxon>
        <taxon>Anura</taxon>
        <taxon>Pipoidea</taxon>
        <taxon>Pipidae</taxon>
        <taxon>Xenopodinae</taxon>
        <taxon>Xenopus</taxon>
        <taxon>Silurana</taxon>
    </lineage>
</organism>
<dbReference type="Pfam" id="PF18044">
    <property type="entry name" value="zf-CCCH_4"/>
    <property type="match status" value="1"/>
</dbReference>
<comment type="function">
    <text evidence="11">Transcription repressor that specifically binds the 5'-GGAG[GA]A[GA]A-3' consensus sequence. Represses transcription by recruiting the chromatin multiprotein complex NuRD to target promoters. Negatively regulates expression of EGFR, a gene involved in cell proliferation, survival and migration.</text>
</comment>
<dbReference type="Gene3D" id="2.30.30.140">
    <property type="match status" value="1"/>
</dbReference>
<dbReference type="PROSITE" id="PS50103">
    <property type="entry name" value="ZF_C3H1"/>
    <property type="match status" value="1"/>
</dbReference>
<keyword evidence="3" id="KW-0678">Repressor</keyword>
<reference evidence="15" key="2">
    <citation type="submission" date="2021-03" db="UniProtKB">
        <authorList>
            <consortium name="Ensembl"/>
        </authorList>
    </citation>
    <scope>IDENTIFICATION</scope>
</reference>
<sequence>MEEESLAAALHTYRAQLEQVELSLRAGTDPTQLEDLTQLRNDLQQLIELTESSLLSVRKCKLLSSLEGSASLPAPEEPAAISSQDEEYEAFRRAIGEEPQPPGAGDGASTGSKDSEEEEEEEEEEEDGSSGMKVKAPYYSTWGTLEYHNAMVVGSEQLEDGEAGVRVLYLYPTHKAMKPCPFFLDGKCRFDDSCRFSHGQVVALAELQPFAEADVASLAVGSPCLAQHSDGIWYLARITDIESGFYTVKFDSLLLKESVLEADSIIPPLRGSDSSSSSDDDEEEDDAAEDSGYARVLGAGSAGSAHSSQFGGWEAHTRGIGSKLLARMGYEIGKAQPPSPRAMAPTDATNAANPRNLLPLCPLLLGLCLLLASLCTFCRRRYDGHKHGAGWVPHPLWGYSIAHRCCNRSNQSYICFHVPNGQLVPYKCHHAPSVGAGTIAGWGPYGGAASDCRYQKCVFVFLQEEEEDTEGAEYVPQWGGTSGCVSASPNPTALSQ</sequence>
<evidence type="ECO:0000256" key="13">
    <source>
        <dbReference type="SAM" id="MobiDB-lite"/>
    </source>
</evidence>
<accession>A0A803J927</accession>
<comment type="subcellular location">
    <subcellularLocation>
        <location evidence="1">Nucleus</location>
    </subcellularLocation>
</comment>
<dbReference type="GO" id="GO:0005634">
    <property type="term" value="C:nucleus"/>
    <property type="evidence" value="ECO:0007669"/>
    <property type="project" value="UniProtKB-SubCell"/>
</dbReference>
<evidence type="ECO:0000313" key="15">
    <source>
        <dbReference type="Ensembl" id="ENSXETP00000104372"/>
    </source>
</evidence>
<keyword evidence="10" id="KW-0539">Nucleus</keyword>
<feature type="zinc finger region" description="C3H1-type" evidence="12">
    <location>
        <begin position="175"/>
        <end position="201"/>
    </location>
</feature>
<proteinExistence type="predicted"/>
<evidence type="ECO:0000259" key="14">
    <source>
        <dbReference type="PROSITE" id="PS50103"/>
    </source>
</evidence>
<keyword evidence="9" id="KW-0804">Transcription</keyword>
<evidence type="ECO:0000256" key="7">
    <source>
        <dbReference type="ARBA" id="ARBA00023015"/>
    </source>
</evidence>